<dbReference type="HOGENOM" id="CLU_027514_1_0_1"/>
<accession>A0A093XA51</accession>
<feature type="compositionally biased region" description="Acidic residues" evidence="1">
    <location>
        <begin position="488"/>
        <end position="517"/>
    </location>
</feature>
<dbReference type="GO" id="GO:0016740">
    <property type="term" value="F:transferase activity"/>
    <property type="evidence" value="ECO:0007669"/>
    <property type="project" value="UniProtKB-KW"/>
</dbReference>
<dbReference type="AlphaFoldDB" id="A0A093XA51"/>
<reference evidence="2" key="2">
    <citation type="journal article" date="2014" name="PLoS Genet.">
        <title>Signature gene expression reveals novel clues to the molecular mechanisms of dimorphic transition in Penicillium marneffei.</title>
        <authorList>
            <person name="Yang E."/>
            <person name="Wang G."/>
            <person name="Cai J."/>
            <person name="Woo P.C."/>
            <person name="Lau S.K."/>
            <person name="Yuen K.-Y."/>
            <person name="Chow W.-N."/>
            <person name="Lin X."/>
        </authorList>
    </citation>
    <scope>NUCLEOTIDE SEQUENCE</scope>
    <source>
        <strain evidence="2">PM1</strain>
    </source>
</reference>
<evidence type="ECO:0000313" key="2">
    <source>
        <dbReference type="EMBL" id="KFX42103.1"/>
    </source>
</evidence>
<dbReference type="PANTHER" id="PTHR42037">
    <property type="match status" value="1"/>
</dbReference>
<dbReference type="PANTHER" id="PTHR42037:SF1">
    <property type="match status" value="1"/>
</dbReference>
<dbReference type="eggNOG" id="ENOG502SKGQ">
    <property type="taxonomic scope" value="Eukaryota"/>
</dbReference>
<comment type="caution">
    <text evidence="2">The sequence shown here is derived from an EMBL/GenBank/DDBJ whole genome shotgun (WGS) entry which is preliminary data.</text>
</comment>
<protein>
    <submittedName>
        <fullName evidence="2">UDP-N-acetylglucosamine--N-acetylmuramyl-(Pentapeptide) pyrophosphoryl-undecaprenol N-acetylglucosamine transferase</fullName>
    </submittedName>
</protein>
<organism evidence="2">
    <name type="scientific">Talaromyces marneffei PM1</name>
    <dbReference type="NCBI Taxonomy" id="1077442"/>
    <lineage>
        <taxon>Eukaryota</taxon>
        <taxon>Fungi</taxon>
        <taxon>Dikarya</taxon>
        <taxon>Ascomycota</taxon>
        <taxon>Pezizomycotina</taxon>
        <taxon>Eurotiomycetes</taxon>
        <taxon>Eurotiomycetidae</taxon>
        <taxon>Eurotiales</taxon>
        <taxon>Trichocomaceae</taxon>
        <taxon>Talaromyces</taxon>
        <taxon>Talaromyces sect. Talaromyces</taxon>
    </lineage>
</organism>
<name>A0A093XA51_TALMA</name>
<sequence length="517" mass="59146">MDTKTTEPLELMPYRIGPPRLSKESRILARFYEPLYLLRALGQTRGAHTPQPPSPNHITETRRRFLENLCFVCDFTRGGKSCTAIGLEECPDKYQFWVSSNGQNAKIAKFLEEVLEFLSCIGASTETELADTELATVNSNFVRLCAEFAKPRIEAERKLIQKQAEKCVSKIRNRMTEADGSSILIVVDNIDESHRIDLGNLVLMLENLINQKDPIRLCEFAHEHRQSTWVTDLKTLAFEDEREFVPEAERSSFFSVRHYVGTLSRHIRAPRQLVEGSHNMRQILQIYTVMMVSPLAGVQLPLRDRHTNLRGIMNRMFKAHDVEKNMVEAGLVYLHRVSGVFDEFVTFYKESEGCVHAEIQVMEHFCQSQLAFAFNDRFIACSKPACLCCELYFKHHPARIVVPSSHRKVWTNWSPPRIEDFAAKEDMVIQQRQIMSKITHDVREQVIDQVLQRTSQIPWHPDSRTGITESLVTALQGISLDPQLSEVSDSDFDSDSVDSSESETWSDLEDGDVPLLA</sequence>
<evidence type="ECO:0000256" key="1">
    <source>
        <dbReference type="SAM" id="MobiDB-lite"/>
    </source>
</evidence>
<keyword evidence="2" id="KW-0808">Transferase</keyword>
<reference key="1">
    <citation type="journal article" date="2014" name="PLoS Genet.">
        <title>Signature Gene Expression Reveals Novel Clues to the Molecular Mechanisms of Dimorphic Transition in Penicillium marneffei.</title>
        <authorList>
            <person name="Yang E."/>
            <person name="Wang G."/>
            <person name="Cai J."/>
            <person name="Woo P.C."/>
            <person name="Lau S.K."/>
            <person name="Yuen K.-Y."/>
            <person name="Chow W.-N."/>
            <person name="Lin X."/>
        </authorList>
    </citation>
    <scope>NUCLEOTIDE SEQUENCE [LARGE SCALE GENOMIC DNA]</scope>
    <source>
        <strain>PM1</strain>
    </source>
</reference>
<proteinExistence type="predicted"/>
<dbReference type="EMBL" id="JPOX01000049">
    <property type="protein sequence ID" value="KFX42103.1"/>
    <property type="molecule type" value="Genomic_DNA"/>
</dbReference>
<feature type="region of interest" description="Disordered" evidence="1">
    <location>
        <begin position="484"/>
        <end position="517"/>
    </location>
</feature>
<dbReference type="Pfam" id="PF14441">
    <property type="entry name" value="OTT_1508_deam"/>
    <property type="match status" value="1"/>
</dbReference>
<gene>
    <name evidence="2" type="ORF">GQ26_0490470</name>
</gene>
<dbReference type="InterPro" id="IPR027796">
    <property type="entry name" value="OTT_1508_deam-like"/>
</dbReference>